<evidence type="ECO:0000313" key="1">
    <source>
        <dbReference type="EMBL" id="KAI3678949.1"/>
    </source>
</evidence>
<protein>
    <submittedName>
        <fullName evidence="1">Uncharacterized protein</fullName>
    </submittedName>
</protein>
<dbReference type="EMBL" id="CM042060">
    <property type="protein sequence ID" value="KAI3678949.1"/>
    <property type="molecule type" value="Genomic_DNA"/>
</dbReference>
<accession>A0ACB8Y6D8</accession>
<name>A0ACB8Y6D8_ARCLA</name>
<dbReference type="Proteomes" id="UP001055879">
    <property type="component" value="Linkage Group LG14"/>
</dbReference>
<proteinExistence type="predicted"/>
<reference evidence="2" key="1">
    <citation type="journal article" date="2022" name="Mol. Ecol. Resour.">
        <title>The genomes of chicory, endive, great burdock and yacon provide insights into Asteraceae palaeo-polyploidization history and plant inulin production.</title>
        <authorList>
            <person name="Fan W."/>
            <person name="Wang S."/>
            <person name="Wang H."/>
            <person name="Wang A."/>
            <person name="Jiang F."/>
            <person name="Liu H."/>
            <person name="Zhao H."/>
            <person name="Xu D."/>
            <person name="Zhang Y."/>
        </authorList>
    </citation>
    <scope>NUCLEOTIDE SEQUENCE [LARGE SCALE GENOMIC DNA]</scope>
    <source>
        <strain evidence="2">cv. Niubang</strain>
    </source>
</reference>
<comment type="caution">
    <text evidence="1">The sequence shown here is derived from an EMBL/GenBank/DDBJ whole genome shotgun (WGS) entry which is preliminary data.</text>
</comment>
<organism evidence="1 2">
    <name type="scientific">Arctium lappa</name>
    <name type="common">Greater burdock</name>
    <name type="synonym">Lappa major</name>
    <dbReference type="NCBI Taxonomy" id="4217"/>
    <lineage>
        <taxon>Eukaryota</taxon>
        <taxon>Viridiplantae</taxon>
        <taxon>Streptophyta</taxon>
        <taxon>Embryophyta</taxon>
        <taxon>Tracheophyta</taxon>
        <taxon>Spermatophyta</taxon>
        <taxon>Magnoliopsida</taxon>
        <taxon>eudicotyledons</taxon>
        <taxon>Gunneridae</taxon>
        <taxon>Pentapetalae</taxon>
        <taxon>asterids</taxon>
        <taxon>campanulids</taxon>
        <taxon>Asterales</taxon>
        <taxon>Asteraceae</taxon>
        <taxon>Carduoideae</taxon>
        <taxon>Cardueae</taxon>
        <taxon>Arctiinae</taxon>
        <taxon>Arctium</taxon>
    </lineage>
</organism>
<reference evidence="1 2" key="2">
    <citation type="journal article" date="2022" name="Mol. Ecol. Resour.">
        <title>The genomes of chicory, endive, great burdock and yacon provide insights into Asteraceae paleo-polyploidization history and plant inulin production.</title>
        <authorList>
            <person name="Fan W."/>
            <person name="Wang S."/>
            <person name="Wang H."/>
            <person name="Wang A."/>
            <person name="Jiang F."/>
            <person name="Liu H."/>
            <person name="Zhao H."/>
            <person name="Xu D."/>
            <person name="Zhang Y."/>
        </authorList>
    </citation>
    <scope>NUCLEOTIDE SEQUENCE [LARGE SCALE GENOMIC DNA]</scope>
    <source>
        <strain evidence="2">cv. Niubang</strain>
    </source>
</reference>
<keyword evidence="2" id="KW-1185">Reference proteome</keyword>
<gene>
    <name evidence="1" type="ORF">L6452_38253</name>
</gene>
<sequence length="180" mass="19729">MVNTNSFFSPAIFAISITMVLHFNNATSTLTTTTSTINPFCNNAENKTLCTLIVNGTKTWLSATTYAISQTLKTAKQGKPIFDDLVKRLHDIGMSKISKESIGHTCNEIYDFAIECLQGALDDLRYGYLDKLATKLSSVTGPSSKCTDLISKLGMDLQLSKYFSDLGLYSRICLSVARAI</sequence>
<evidence type="ECO:0000313" key="2">
    <source>
        <dbReference type="Proteomes" id="UP001055879"/>
    </source>
</evidence>